<accession>A0A4Z0WAI5</accession>
<dbReference type="Proteomes" id="UP000297475">
    <property type="component" value="Unassembled WGS sequence"/>
</dbReference>
<reference evidence="1 2" key="1">
    <citation type="submission" date="2019-04" db="EMBL/GenBank/DDBJ databases">
        <title>Natronospirillum operosus gen. nov., sp. nov., a haloalkaliphilic satellite isolated from decaying biomass of laboratory culture of cyanobacterium Geitlerinema sp. and proposal of Natronospirillaceae fam. nov. and Saccharospirillaceae fam. nov.</title>
        <authorList>
            <person name="Kevbrin V."/>
            <person name="Boltyanskaya Y."/>
            <person name="Koziaeva V."/>
            <person name="Grouzdev D.S."/>
            <person name="Park M."/>
            <person name="Cho J."/>
        </authorList>
    </citation>
    <scope>NUCLEOTIDE SEQUENCE [LARGE SCALE GENOMIC DNA]</scope>
    <source>
        <strain evidence="1 2">G-116</strain>
    </source>
</reference>
<comment type="caution">
    <text evidence="1">The sequence shown here is derived from an EMBL/GenBank/DDBJ whole genome shotgun (WGS) entry which is preliminary data.</text>
</comment>
<protein>
    <recommendedName>
        <fullName evidence="3">Lipoprotein</fullName>
    </recommendedName>
</protein>
<keyword evidence="2" id="KW-1185">Reference proteome</keyword>
<organism evidence="1 2">
    <name type="scientific">Natronospirillum operosum</name>
    <dbReference type="NCBI Taxonomy" id="2759953"/>
    <lineage>
        <taxon>Bacteria</taxon>
        <taxon>Pseudomonadati</taxon>
        <taxon>Pseudomonadota</taxon>
        <taxon>Gammaproteobacteria</taxon>
        <taxon>Oceanospirillales</taxon>
        <taxon>Natronospirillaceae</taxon>
        <taxon>Natronospirillum</taxon>
    </lineage>
</organism>
<name>A0A4Z0WAI5_9GAMM</name>
<evidence type="ECO:0000313" key="2">
    <source>
        <dbReference type="Proteomes" id="UP000297475"/>
    </source>
</evidence>
<dbReference type="EMBL" id="SRMF01000009">
    <property type="protein sequence ID" value="TGG91371.1"/>
    <property type="molecule type" value="Genomic_DNA"/>
</dbReference>
<gene>
    <name evidence="1" type="ORF">E4656_16780</name>
</gene>
<proteinExistence type="predicted"/>
<sequence length="125" mass="14561">MLRLRRPLFRVITLAVLLILGSCVANPDWRDVEDYWRYDDLYDFAYLVCMAETHRNEGRVPLANALDGEAWRFVERGDFPGRTYVRVLAASRSYAYRVPSGDSSVGCARWKRSQTLHHVIILSFY</sequence>
<dbReference type="AlphaFoldDB" id="A0A4Z0WAI5"/>
<evidence type="ECO:0000313" key="1">
    <source>
        <dbReference type="EMBL" id="TGG91371.1"/>
    </source>
</evidence>
<dbReference type="PROSITE" id="PS51257">
    <property type="entry name" value="PROKAR_LIPOPROTEIN"/>
    <property type="match status" value="1"/>
</dbReference>
<evidence type="ECO:0008006" key="3">
    <source>
        <dbReference type="Google" id="ProtNLM"/>
    </source>
</evidence>
<dbReference type="RefSeq" id="WP_135484463.1">
    <property type="nucleotide sequence ID" value="NZ_SRMF01000009.1"/>
</dbReference>